<feature type="transmembrane region" description="Helical" evidence="7">
    <location>
        <begin position="57"/>
        <end position="74"/>
    </location>
</feature>
<dbReference type="GO" id="GO:0006813">
    <property type="term" value="P:potassium ion transport"/>
    <property type="evidence" value="ECO:0007669"/>
    <property type="project" value="InterPro"/>
</dbReference>
<evidence type="ECO:0000259" key="8">
    <source>
        <dbReference type="Pfam" id="PF00999"/>
    </source>
</evidence>
<dbReference type="PANTHER" id="PTHR42751">
    <property type="entry name" value="SODIUM/HYDROGEN EXCHANGER FAMILY/TRKA DOMAIN PROTEIN"/>
    <property type="match status" value="1"/>
</dbReference>
<proteinExistence type="inferred from homology"/>
<evidence type="ECO:0000256" key="2">
    <source>
        <dbReference type="ARBA" id="ARBA00005551"/>
    </source>
</evidence>
<dbReference type="Gene3D" id="3.40.50.720">
    <property type="entry name" value="NAD(P)-binding Rossmann-like Domain"/>
    <property type="match status" value="1"/>
</dbReference>
<dbReference type="AlphaFoldDB" id="A0A381TLY4"/>
<dbReference type="Gene3D" id="1.20.1530.20">
    <property type="match status" value="1"/>
</dbReference>
<comment type="subcellular location">
    <subcellularLocation>
        <location evidence="1">Membrane</location>
        <topology evidence="1">Multi-pass membrane protein</topology>
    </subcellularLocation>
</comment>
<keyword evidence="3" id="KW-0813">Transport</keyword>
<dbReference type="PANTHER" id="PTHR42751:SF3">
    <property type="entry name" value="SODIUM_GLUTAMATE SYMPORTER"/>
    <property type="match status" value="1"/>
</dbReference>
<gene>
    <name evidence="10" type="ORF">METZ01_LOCUS69355</name>
</gene>
<evidence type="ECO:0000256" key="7">
    <source>
        <dbReference type="SAM" id="Phobius"/>
    </source>
</evidence>
<dbReference type="Pfam" id="PF02254">
    <property type="entry name" value="TrkA_N"/>
    <property type="match status" value="1"/>
</dbReference>
<evidence type="ECO:0000256" key="1">
    <source>
        <dbReference type="ARBA" id="ARBA00004141"/>
    </source>
</evidence>
<dbReference type="InterPro" id="IPR006153">
    <property type="entry name" value="Cation/H_exchanger_TM"/>
</dbReference>
<dbReference type="Pfam" id="PF00999">
    <property type="entry name" value="Na_H_Exchanger"/>
    <property type="match status" value="1"/>
</dbReference>
<evidence type="ECO:0000256" key="3">
    <source>
        <dbReference type="ARBA" id="ARBA00022448"/>
    </source>
</evidence>
<dbReference type="InterPro" id="IPR036291">
    <property type="entry name" value="NAD(P)-bd_dom_sf"/>
</dbReference>
<feature type="transmembrane region" description="Helical" evidence="7">
    <location>
        <begin position="35"/>
        <end position="52"/>
    </location>
</feature>
<dbReference type="GO" id="GO:0016020">
    <property type="term" value="C:membrane"/>
    <property type="evidence" value="ECO:0007669"/>
    <property type="project" value="UniProtKB-SubCell"/>
</dbReference>
<dbReference type="SUPFAM" id="SSF51735">
    <property type="entry name" value="NAD(P)-binding Rossmann-fold domains"/>
    <property type="match status" value="1"/>
</dbReference>
<dbReference type="GO" id="GO:1902600">
    <property type="term" value="P:proton transmembrane transport"/>
    <property type="evidence" value="ECO:0007669"/>
    <property type="project" value="InterPro"/>
</dbReference>
<dbReference type="GO" id="GO:0015297">
    <property type="term" value="F:antiporter activity"/>
    <property type="evidence" value="ECO:0007669"/>
    <property type="project" value="InterPro"/>
</dbReference>
<dbReference type="InterPro" id="IPR003148">
    <property type="entry name" value="RCK_N"/>
</dbReference>
<evidence type="ECO:0000256" key="5">
    <source>
        <dbReference type="ARBA" id="ARBA00022989"/>
    </source>
</evidence>
<feature type="transmembrane region" description="Helical" evidence="7">
    <location>
        <begin position="154"/>
        <end position="173"/>
    </location>
</feature>
<reference evidence="10" key="1">
    <citation type="submission" date="2018-05" db="EMBL/GenBank/DDBJ databases">
        <authorList>
            <person name="Lanie J.A."/>
            <person name="Ng W.-L."/>
            <person name="Kazmierczak K.M."/>
            <person name="Andrzejewski T.M."/>
            <person name="Davidsen T.M."/>
            <person name="Wayne K.J."/>
            <person name="Tettelin H."/>
            <person name="Glass J.I."/>
            <person name="Rusch D."/>
            <person name="Podicherti R."/>
            <person name="Tsui H.-C.T."/>
            <person name="Winkler M.E."/>
        </authorList>
    </citation>
    <scope>NUCLEOTIDE SEQUENCE</scope>
</reference>
<dbReference type="InterPro" id="IPR038770">
    <property type="entry name" value="Na+/solute_symporter_sf"/>
</dbReference>
<evidence type="ECO:0000256" key="4">
    <source>
        <dbReference type="ARBA" id="ARBA00022692"/>
    </source>
</evidence>
<keyword evidence="5 7" id="KW-1133">Transmembrane helix</keyword>
<sequence>MSKSIFFKFSSVLAVVFFAAHPAYAGGGGWFIKPLGLMLGGAMLLTIVLTKLKQTNFLSFVILGYIMASVAGLPETTLDQLDSHYHGIRSILSGFQQIGIVLILFMAGLQFNLLDITKRTHLILVNGVGYMGLGLLLFFWAATSFAGTEGFSDSIYFALCLAVPSSILVAAALKNSEAEESLQGQISTGITVLSSLAAIVLLAKLSATETVNKFSESATFSSLSNSQFDALFSSVEVFKSTMVFNLWLTEELVILVVILMILSKVVLDPVVRYLLRSSELLFVSALGYCMGIAAICGFIGISPEAGAFFAGISVGNLPYRLDIEDKVGPLKLFGGALFFLTLGVEMATIQASNFSDNIVAIVPLLILVVLIKPLFLIITGYASRLKGRTAFFIGTTLNQSSEISIIVALLAWKSNVFSDRLFAIVIAVILLSLFVSAMGHAIQPGLYRSFKWLVGILNRNISAQDLESKQHIVLKDHIVLLGFNEISQEIGEFFEEQLSPERVFLIDCDPEIIKHFEEHTDCNIDPVYADPADPAVWREYKLSEAKVVVSCTGSDIDADVELAGYLKKTAPDLPLLAVTSSHENSLKLYESGVRYVVQTDQLASKTFRGVFAEEIDRPLAESFVEKGNRHWKDTRTIRDDLGEIFKLV</sequence>
<comment type="similarity">
    <text evidence="2">Belongs to the monovalent cation:proton antiporter 2 (CPA2) transporter (TC 2.A.37) family.</text>
</comment>
<feature type="transmembrane region" description="Helical" evidence="7">
    <location>
        <begin position="422"/>
        <end position="442"/>
    </location>
</feature>
<dbReference type="EMBL" id="UINC01004737">
    <property type="protein sequence ID" value="SVA16501.1"/>
    <property type="molecule type" value="Genomic_DNA"/>
</dbReference>
<organism evidence="10">
    <name type="scientific">marine metagenome</name>
    <dbReference type="NCBI Taxonomy" id="408172"/>
    <lineage>
        <taxon>unclassified sequences</taxon>
        <taxon>metagenomes</taxon>
        <taxon>ecological metagenomes</taxon>
    </lineage>
</organism>
<feature type="transmembrane region" description="Helical" evidence="7">
    <location>
        <begin position="246"/>
        <end position="267"/>
    </location>
</feature>
<feature type="transmembrane region" description="Helical" evidence="7">
    <location>
        <begin position="330"/>
        <end position="352"/>
    </location>
</feature>
<feature type="domain" description="Cation/H+ exchanger transmembrane" evidence="8">
    <location>
        <begin position="42"/>
        <end position="436"/>
    </location>
</feature>
<keyword evidence="6 7" id="KW-0472">Membrane</keyword>
<evidence type="ECO:0000259" key="9">
    <source>
        <dbReference type="Pfam" id="PF02254"/>
    </source>
</evidence>
<accession>A0A381TLY4</accession>
<feature type="transmembrane region" description="Helical" evidence="7">
    <location>
        <begin position="358"/>
        <end position="378"/>
    </location>
</feature>
<feature type="transmembrane region" description="Helical" evidence="7">
    <location>
        <begin position="94"/>
        <end position="114"/>
    </location>
</feature>
<feature type="transmembrane region" description="Helical" evidence="7">
    <location>
        <begin position="185"/>
        <end position="207"/>
    </location>
</feature>
<feature type="transmembrane region" description="Helical" evidence="7">
    <location>
        <begin position="279"/>
        <end position="301"/>
    </location>
</feature>
<feature type="transmembrane region" description="Helical" evidence="7">
    <location>
        <begin position="121"/>
        <end position="142"/>
    </location>
</feature>
<name>A0A381TLY4_9ZZZZ</name>
<evidence type="ECO:0000313" key="10">
    <source>
        <dbReference type="EMBL" id="SVA16501.1"/>
    </source>
</evidence>
<protein>
    <submittedName>
        <fullName evidence="10">Uncharacterized protein</fullName>
    </submittedName>
</protein>
<feature type="domain" description="RCK N-terminal" evidence="9">
    <location>
        <begin position="478"/>
        <end position="598"/>
    </location>
</feature>
<keyword evidence="4 7" id="KW-0812">Transmembrane</keyword>
<evidence type="ECO:0000256" key="6">
    <source>
        <dbReference type="ARBA" id="ARBA00023136"/>
    </source>
</evidence>
<feature type="transmembrane region" description="Helical" evidence="7">
    <location>
        <begin position="390"/>
        <end position="410"/>
    </location>
</feature>